<geneLocation type="plasmid" evidence="4">
    <name>ppan2</name>
</geneLocation>
<dbReference type="AlphaFoldDB" id="A0AAE6NTM8"/>
<protein>
    <submittedName>
        <fullName evidence="3">Glycosyltransferase family 4 protein</fullName>
    </submittedName>
</protein>
<proteinExistence type="predicted"/>
<keyword evidence="3" id="KW-0614">Plasmid</keyword>
<sequence>MPFSITPQAKGKAQADETRSSMTSMTALAPVGEDPAEHIQREIAEIVSIYSRLYPTQRLHFILYEGNDPVWSAPSVIEGPFTFQPQHVNAQFLGQFERPGAHPGAASVTITLSIPRKPLPGEVKQMDAPWAPIRRLRAVHRLAPLVYEKIRYQAEMLRKRRSVKRHPRVSLLRGDGSSLLPPPRPPETGKRPAILIGMHWLEVGGAEKLGFDTIRWAQQAGLRVFVAAGVPSIQRLAGKLPDSPDVTFLRLDRYLPHHLWPRYVEQLALAENIRLIHIHHCRPLYESLPQIRANLPWVEVIDSTHIVEYADGGFPRSSGVWSNFIDIHHVISKELVDYYREHFHVIGKVRLGRMLDRSGHPKGLPELNMQPGKKRLQVAFVGRLYYQKRPVVVAEAFRALAAWARRNDVELTGKIVGEGPFLDTVRDLLRRYGLADRVALLPADAPVPEILRQSDILLLPSNNEGLALVCYEAVEQGCIPISTDVGSQAEIVPQDLLVPLEPQACVKGIVAAVDRLWRDAAFLSRQREALVRAWTGLTADPTAEEILMPVYQKAASGQQE</sequence>
<evidence type="ECO:0000259" key="2">
    <source>
        <dbReference type="Pfam" id="PF00534"/>
    </source>
</evidence>
<feature type="region of interest" description="Disordered" evidence="1">
    <location>
        <begin position="1"/>
        <end position="22"/>
    </location>
</feature>
<gene>
    <name evidence="3" type="ORF">ESD82_08125</name>
</gene>
<dbReference type="Pfam" id="PF00534">
    <property type="entry name" value="Glycos_transf_1"/>
    <property type="match status" value="1"/>
</dbReference>
<reference evidence="3 4" key="1">
    <citation type="submission" date="2019-01" db="EMBL/GenBank/DDBJ databases">
        <title>Complete Genome Sequence and Annotation of the Paracoccus pantotrophus type strain DSM 2944.</title>
        <authorList>
            <person name="Bockwoldt J.A."/>
            <person name="Zimmermann M."/>
            <person name="Tiso T."/>
            <person name="Blank L.M."/>
        </authorList>
    </citation>
    <scope>NUCLEOTIDE SEQUENCE [LARGE SCALE GENOMIC DNA]</scope>
    <source>
        <strain evidence="3 4">DSM 2944</strain>
        <plasmid evidence="4">ppan2</plasmid>
    </source>
</reference>
<evidence type="ECO:0000256" key="1">
    <source>
        <dbReference type="SAM" id="MobiDB-lite"/>
    </source>
</evidence>
<dbReference type="SUPFAM" id="SSF53756">
    <property type="entry name" value="UDP-Glycosyltransferase/glycogen phosphorylase"/>
    <property type="match status" value="1"/>
</dbReference>
<evidence type="ECO:0000313" key="3">
    <source>
        <dbReference type="EMBL" id="QFG36199.1"/>
    </source>
</evidence>
<dbReference type="InterPro" id="IPR001296">
    <property type="entry name" value="Glyco_trans_1"/>
</dbReference>
<dbReference type="Gene3D" id="3.40.50.2000">
    <property type="entry name" value="Glycogen Phosphorylase B"/>
    <property type="match status" value="2"/>
</dbReference>
<dbReference type="PANTHER" id="PTHR12526">
    <property type="entry name" value="GLYCOSYLTRANSFERASE"/>
    <property type="match status" value="1"/>
</dbReference>
<dbReference type="KEGG" id="ppan:ESD82_08125"/>
<dbReference type="GO" id="GO:0016757">
    <property type="term" value="F:glycosyltransferase activity"/>
    <property type="evidence" value="ECO:0007669"/>
    <property type="project" value="InterPro"/>
</dbReference>
<organism evidence="3 4">
    <name type="scientific">Paracoccus pantotrophus</name>
    <name type="common">Thiosphaera pantotropha</name>
    <dbReference type="NCBI Taxonomy" id="82367"/>
    <lineage>
        <taxon>Bacteria</taxon>
        <taxon>Pseudomonadati</taxon>
        <taxon>Pseudomonadota</taxon>
        <taxon>Alphaproteobacteria</taxon>
        <taxon>Rhodobacterales</taxon>
        <taxon>Paracoccaceae</taxon>
        <taxon>Paracoccus</taxon>
    </lineage>
</organism>
<name>A0AAE6NTM8_PARPN</name>
<feature type="domain" description="Glycosyl transferase family 1" evidence="2">
    <location>
        <begin position="373"/>
        <end position="495"/>
    </location>
</feature>
<evidence type="ECO:0000313" key="4">
    <source>
        <dbReference type="Proteomes" id="UP000326453"/>
    </source>
</evidence>
<accession>A0AAE6NTM8</accession>
<dbReference type="Proteomes" id="UP000326453">
    <property type="component" value="Plasmid pPAN2"/>
</dbReference>
<dbReference type="EMBL" id="CP044425">
    <property type="protein sequence ID" value="QFG36199.1"/>
    <property type="molecule type" value="Genomic_DNA"/>
</dbReference>